<accession>A0A6C0J1X3</accession>
<protein>
    <submittedName>
        <fullName evidence="1">Uncharacterized protein</fullName>
    </submittedName>
</protein>
<dbReference type="AlphaFoldDB" id="A0A6C0J1X3"/>
<organism evidence="1">
    <name type="scientific">viral metagenome</name>
    <dbReference type="NCBI Taxonomy" id="1070528"/>
    <lineage>
        <taxon>unclassified sequences</taxon>
        <taxon>metagenomes</taxon>
        <taxon>organismal metagenomes</taxon>
    </lineage>
</organism>
<evidence type="ECO:0000313" key="1">
    <source>
        <dbReference type="EMBL" id="QHT99651.1"/>
    </source>
</evidence>
<dbReference type="EMBL" id="MN740312">
    <property type="protein sequence ID" value="QHT99651.1"/>
    <property type="molecule type" value="Genomic_DNA"/>
</dbReference>
<proteinExistence type="predicted"/>
<name>A0A6C0J1X3_9ZZZZ</name>
<reference evidence="1" key="1">
    <citation type="journal article" date="2020" name="Nature">
        <title>Giant virus diversity and host interactions through global metagenomics.</title>
        <authorList>
            <person name="Schulz F."/>
            <person name="Roux S."/>
            <person name="Paez-Espino D."/>
            <person name="Jungbluth S."/>
            <person name="Walsh D.A."/>
            <person name="Denef V.J."/>
            <person name="McMahon K.D."/>
            <person name="Konstantinidis K.T."/>
            <person name="Eloe-Fadrosh E.A."/>
            <person name="Kyrpides N.C."/>
            <person name="Woyke T."/>
        </authorList>
    </citation>
    <scope>NUCLEOTIDE SEQUENCE</scope>
    <source>
        <strain evidence="1">GVMAG-M-3300025727-45</strain>
    </source>
</reference>
<sequence length="150" mass="17268">MSVLITDNINVLQSRLTNFKVCNLITTYISKDSIEELKQTHNQAFRRGTLRFKDCSFDNIELYPSKFESYEIIVEATPQNSNVFKVVSTVINMKNVINKPVKISILQWDNIVTRKAKFERPSAYATLLSKNELKNSDISDDQGITKIIQF</sequence>